<keyword evidence="8" id="KW-1185">Reference proteome</keyword>
<dbReference type="EMBL" id="LRAD01000046">
    <property type="protein sequence ID" value="KXZ59319.1"/>
    <property type="molecule type" value="Genomic_DNA"/>
</dbReference>
<dbReference type="Pfam" id="PF22381">
    <property type="entry name" value="Staph_reg_Sar_Rot"/>
    <property type="match status" value="1"/>
</dbReference>
<dbReference type="InterPro" id="IPR036390">
    <property type="entry name" value="WH_DNA-bd_sf"/>
</dbReference>
<comment type="subcellular location">
    <subcellularLocation>
        <location evidence="1">Cytoplasm</location>
    </subcellularLocation>
</comment>
<evidence type="ECO:0000313" key="7">
    <source>
        <dbReference type="EMBL" id="KXZ59319.1"/>
    </source>
</evidence>
<dbReference type="STRING" id="36807.Mlaev_02355"/>
<dbReference type="InterPro" id="IPR055166">
    <property type="entry name" value="Transc_reg_Sar_Rot_HTH"/>
</dbReference>
<evidence type="ECO:0000259" key="6">
    <source>
        <dbReference type="PROSITE" id="PS50995"/>
    </source>
</evidence>
<keyword evidence="5" id="KW-0804">Transcription</keyword>
<feature type="domain" description="HTH marR-type" evidence="6">
    <location>
        <begin position="19"/>
        <end position="155"/>
    </location>
</feature>
<keyword evidence="3" id="KW-0805">Transcription regulation</keyword>
<dbReference type="InterPro" id="IPR011991">
    <property type="entry name" value="ArsR-like_HTH"/>
</dbReference>
<dbReference type="SMART" id="SM00347">
    <property type="entry name" value="HTH_MARR"/>
    <property type="match status" value="1"/>
</dbReference>
<dbReference type="GO" id="GO:0005737">
    <property type="term" value="C:cytoplasm"/>
    <property type="evidence" value="ECO:0007669"/>
    <property type="project" value="UniProtKB-SubCell"/>
</dbReference>
<dbReference type="PANTHER" id="PTHR33164:SF5">
    <property type="entry name" value="ORGANIC HYDROPEROXIDE RESISTANCE TRANSCRIPTIONAL REGULATOR"/>
    <property type="match status" value="1"/>
</dbReference>
<sequence>MHNSIVCNASLMPAPATLDEFVCFAMYTASHATTQAYRELLKPWKLTYPQYLAMVVLATGERTVSGLGEELALDSGTLSPLLRRLEERGLVSRRRDADDERVVRVELTAAGRDTHAEVVAAAGCLVPAFVGSGRGLGELLEQLAAITANMRAVASDLRTAA</sequence>
<dbReference type="GO" id="GO:0003677">
    <property type="term" value="F:DNA binding"/>
    <property type="evidence" value="ECO:0007669"/>
    <property type="project" value="UniProtKB-KW"/>
</dbReference>
<dbReference type="SUPFAM" id="SSF46785">
    <property type="entry name" value="Winged helix' DNA-binding domain"/>
    <property type="match status" value="1"/>
</dbReference>
<dbReference type="GO" id="GO:0006950">
    <property type="term" value="P:response to stress"/>
    <property type="evidence" value="ECO:0007669"/>
    <property type="project" value="TreeGrafter"/>
</dbReference>
<dbReference type="InterPro" id="IPR039422">
    <property type="entry name" value="MarR/SlyA-like"/>
</dbReference>
<comment type="caution">
    <text evidence="7">The sequence shown here is derived from an EMBL/GenBank/DDBJ whole genome shotgun (WGS) entry which is preliminary data.</text>
</comment>
<dbReference type="Gene3D" id="1.10.10.10">
    <property type="entry name" value="Winged helix-like DNA-binding domain superfamily/Winged helix DNA-binding domain"/>
    <property type="match status" value="1"/>
</dbReference>
<keyword evidence="4" id="KW-0238">DNA-binding</keyword>
<evidence type="ECO:0000256" key="4">
    <source>
        <dbReference type="ARBA" id="ARBA00023125"/>
    </source>
</evidence>
<proteinExistence type="predicted"/>
<dbReference type="InterPro" id="IPR000835">
    <property type="entry name" value="HTH_MarR-typ"/>
</dbReference>
<keyword evidence="2" id="KW-0963">Cytoplasm</keyword>
<dbReference type="PATRIC" id="fig|36807.3.peg.2392"/>
<accession>A0A150HB35</accession>
<dbReference type="Proteomes" id="UP000075357">
    <property type="component" value="Unassembled WGS sequence"/>
</dbReference>
<dbReference type="GO" id="GO:0003700">
    <property type="term" value="F:DNA-binding transcription factor activity"/>
    <property type="evidence" value="ECO:0007669"/>
    <property type="project" value="InterPro"/>
</dbReference>
<evidence type="ECO:0000256" key="5">
    <source>
        <dbReference type="ARBA" id="ARBA00023163"/>
    </source>
</evidence>
<gene>
    <name evidence="7" type="primary">ohrR_2</name>
    <name evidence="7" type="ORF">Mlaev_02355</name>
</gene>
<organism evidence="7 8">
    <name type="scientific">Microbacterium laevaniformans</name>
    <dbReference type="NCBI Taxonomy" id="36807"/>
    <lineage>
        <taxon>Bacteria</taxon>
        <taxon>Bacillati</taxon>
        <taxon>Actinomycetota</taxon>
        <taxon>Actinomycetes</taxon>
        <taxon>Micrococcales</taxon>
        <taxon>Microbacteriaceae</taxon>
        <taxon>Microbacterium</taxon>
    </lineage>
</organism>
<evidence type="ECO:0000256" key="2">
    <source>
        <dbReference type="ARBA" id="ARBA00022490"/>
    </source>
</evidence>
<reference evidence="7 8" key="1">
    <citation type="submission" date="2016-01" db="EMBL/GenBank/DDBJ databases">
        <title>Draft genome sequences of Microbacterium laevaniformans LCDC 91-0039 and the type strain of Microbacterium hominis LCDC 84-209.</title>
        <authorList>
            <person name="Bernier A.-M."/>
            <person name="Bernard K."/>
        </authorList>
    </citation>
    <scope>NUCLEOTIDE SEQUENCE [LARGE SCALE GENOMIC DNA]</scope>
    <source>
        <strain evidence="7 8">LCDC 91-0039</strain>
    </source>
</reference>
<protein>
    <submittedName>
        <fullName evidence="7">Organic hydroperoxide resistance transcriptional regulator</fullName>
    </submittedName>
</protein>
<dbReference type="InterPro" id="IPR036388">
    <property type="entry name" value="WH-like_DNA-bd_sf"/>
</dbReference>
<name>A0A150HB35_9MICO</name>
<evidence type="ECO:0000256" key="3">
    <source>
        <dbReference type="ARBA" id="ARBA00023015"/>
    </source>
</evidence>
<dbReference type="AlphaFoldDB" id="A0A150HB35"/>
<dbReference type="PRINTS" id="PR00598">
    <property type="entry name" value="HTHMARR"/>
</dbReference>
<evidence type="ECO:0000256" key="1">
    <source>
        <dbReference type="ARBA" id="ARBA00004496"/>
    </source>
</evidence>
<dbReference type="PANTHER" id="PTHR33164">
    <property type="entry name" value="TRANSCRIPTIONAL REGULATOR, MARR FAMILY"/>
    <property type="match status" value="1"/>
</dbReference>
<dbReference type="PROSITE" id="PS50995">
    <property type="entry name" value="HTH_MARR_2"/>
    <property type="match status" value="1"/>
</dbReference>
<dbReference type="CDD" id="cd00090">
    <property type="entry name" value="HTH_ARSR"/>
    <property type="match status" value="1"/>
</dbReference>
<evidence type="ECO:0000313" key="8">
    <source>
        <dbReference type="Proteomes" id="UP000075357"/>
    </source>
</evidence>